<name>A0A933LQW7_UNCTE</name>
<dbReference type="InterPro" id="IPR036291">
    <property type="entry name" value="NAD(P)-bd_dom_sf"/>
</dbReference>
<sequence length="238" mass="25632">MLENEKVVIIGGSSGIGLSTAKLLTSKGAQVVIASRSQERLAAALAQIEGKAESRILDFTNEAAVRDFFQSIGDFEHLVLMGAGLPPWGKFGEIETAALEMAFKTKFWGYFFCSKYALPYLKKDGSILFTIGGAARSAIPGTSAIAAVNGAIMSLALTLAKELAPIRVNILSPGLVDTPIHDWMTEEQKQAFFKKMEESIPVGRIGKPEEIAESVYYLISNGYTTGAILDVDGGRRLH</sequence>
<reference evidence="3" key="1">
    <citation type="submission" date="2020-07" db="EMBL/GenBank/DDBJ databases">
        <title>Huge and variable diversity of episymbiotic CPR bacteria and DPANN archaea in groundwater ecosystems.</title>
        <authorList>
            <person name="He C.Y."/>
            <person name="Keren R."/>
            <person name="Whittaker M."/>
            <person name="Farag I.F."/>
            <person name="Doudna J."/>
            <person name="Cate J.H.D."/>
            <person name="Banfield J.F."/>
        </authorList>
    </citation>
    <scope>NUCLEOTIDE SEQUENCE</scope>
    <source>
        <strain evidence="3">NC_groundwater_1482_Ag_S-0.65um_47_24</strain>
    </source>
</reference>
<evidence type="ECO:0000313" key="3">
    <source>
        <dbReference type="EMBL" id="MBI4595742.1"/>
    </source>
</evidence>
<dbReference type="EMBL" id="JACQWF010000233">
    <property type="protein sequence ID" value="MBI4595742.1"/>
    <property type="molecule type" value="Genomic_DNA"/>
</dbReference>
<evidence type="ECO:0000313" key="4">
    <source>
        <dbReference type="Proteomes" id="UP000772181"/>
    </source>
</evidence>
<dbReference type="SUPFAM" id="SSF51735">
    <property type="entry name" value="NAD(P)-binding Rossmann-fold domains"/>
    <property type="match status" value="1"/>
</dbReference>
<dbReference type="InterPro" id="IPR051122">
    <property type="entry name" value="SDR_DHRS6-like"/>
</dbReference>
<dbReference type="PANTHER" id="PTHR43477">
    <property type="entry name" value="DIHYDROANTICAPSIN 7-DEHYDROGENASE"/>
    <property type="match status" value="1"/>
</dbReference>
<dbReference type="InterPro" id="IPR002347">
    <property type="entry name" value="SDR_fam"/>
</dbReference>
<dbReference type="PRINTS" id="PR00081">
    <property type="entry name" value="GDHRDH"/>
</dbReference>
<dbReference type="CDD" id="cd05233">
    <property type="entry name" value="SDR_c"/>
    <property type="match status" value="1"/>
</dbReference>
<protein>
    <submittedName>
        <fullName evidence="3">SDR family oxidoreductase</fullName>
    </submittedName>
</protein>
<gene>
    <name evidence="3" type="ORF">HY730_05110</name>
</gene>
<keyword evidence="2" id="KW-0560">Oxidoreductase</keyword>
<dbReference type="PANTHER" id="PTHR43477:SF1">
    <property type="entry name" value="DIHYDROANTICAPSIN 7-DEHYDROGENASE"/>
    <property type="match status" value="1"/>
</dbReference>
<proteinExistence type="inferred from homology"/>
<comment type="similarity">
    <text evidence="1">Belongs to the short-chain dehydrogenases/reductases (SDR) family.</text>
</comment>
<dbReference type="GO" id="GO:0016491">
    <property type="term" value="F:oxidoreductase activity"/>
    <property type="evidence" value="ECO:0007669"/>
    <property type="project" value="UniProtKB-KW"/>
</dbReference>
<comment type="caution">
    <text evidence="3">The sequence shown here is derived from an EMBL/GenBank/DDBJ whole genome shotgun (WGS) entry which is preliminary data.</text>
</comment>
<evidence type="ECO:0000256" key="1">
    <source>
        <dbReference type="ARBA" id="ARBA00006484"/>
    </source>
</evidence>
<dbReference type="Proteomes" id="UP000772181">
    <property type="component" value="Unassembled WGS sequence"/>
</dbReference>
<dbReference type="Gene3D" id="3.40.50.720">
    <property type="entry name" value="NAD(P)-binding Rossmann-like Domain"/>
    <property type="match status" value="1"/>
</dbReference>
<accession>A0A933LQW7</accession>
<organism evidence="3 4">
    <name type="scientific">Tectimicrobiota bacterium</name>
    <dbReference type="NCBI Taxonomy" id="2528274"/>
    <lineage>
        <taxon>Bacteria</taxon>
        <taxon>Pseudomonadati</taxon>
        <taxon>Nitrospinota/Tectimicrobiota group</taxon>
        <taxon>Candidatus Tectimicrobiota</taxon>
    </lineage>
</organism>
<evidence type="ECO:0000256" key="2">
    <source>
        <dbReference type="ARBA" id="ARBA00023002"/>
    </source>
</evidence>
<dbReference type="AlphaFoldDB" id="A0A933LQW7"/>
<dbReference type="Pfam" id="PF13561">
    <property type="entry name" value="adh_short_C2"/>
    <property type="match status" value="1"/>
</dbReference>